<sequence length="90" mass="10046">MSPLVERDQVVFAAVLIFEQRLADLVGALGLDALVLVQQVETFEQFLRGHCVTSLSRQRMRFSTAASSASISCNGRGGWYWKNTRLKLIS</sequence>
<protein>
    <submittedName>
        <fullName evidence="1">Uncharacterized protein</fullName>
    </submittedName>
</protein>
<accession>A0A084XWC7</accession>
<gene>
    <name evidence="1" type="ORF">CAPSK01_003709</name>
</gene>
<evidence type="ECO:0000313" key="1">
    <source>
        <dbReference type="EMBL" id="KFB66771.1"/>
    </source>
</evidence>
<reference evidence="1 2" key="1">
    <citation type="submission" date="2014-07" db="EMBL/GenBank/DDBJ databases">
        <title>Expanding our view of genomic diversity in Candidatus Accumulibacter clades.</title>
        <authorList>
            <person name="Skennerton C.T."/>
            <person name="Barr J.J."/>
            <person name="Slater F.R."/>
            <person name="Bond P.L."/>
            <person name="Tyson G.W."/>
        </authorList>
    </citation>
    <scope>NUCLEOTIDE SEQUENCE [LARGE SCALE GENOMIC DNA]</scope>
    <source>
        <strain evidence="2">SK-01</strain>
    </source>
</reference>
<dbReference type="STRING" id="1457154.CAPSK01_003709"/>
<name>A0A084XWC7_9PROT</name>
<proteinExistence type="predicted"/>
<dbReference type="Proteomes" id="UP000019812">
    <property type="component" value="Unassembled WGS sequence"/>
</dbReference>
<dbReference type="EMBL" id="JDSS02000037">
    <property type="protein sequence ID" value="KFB66771.1"/>
    <property type="molecule type" value="Genomic_DNA"/>
</dbReference>
<comment type="caution">
    <text evidence="1">The sequence shown here is derived from an EMBL/GenBank/DDBJ whole genome shotgun (WGS) entry which is preliminary data.</text>
</comment>
<organism evidence="1 2">
    <name type="scientific">Candidatus Accumulibacter vicinus</name>
    <dbReference type="NCBI Taxonomy" id="2954382"/>
    <lineage>
        <taxon>Bacteria</taxon>
        <taxon>Pseudomonadati</taxon>
        <taxon>Pseudomonadota</taxon>
        <taxon>Betaproteobacteria</taxon>
        <taxon>Candidatus Accumulibacter</taxon>
    </lineage>
</organism>
<dbReference type="AlphaFoldDB" id="A0A084XWC7"/>
<evidence type="ECO:0000313" key="2">
    <source>
        <dbReference type="Proteomes" id="UP000019812"/>
    </source>
</evidence>